<dbReference type="Proteomes" id="UP000886653">
    <property type="component" value="Unassembled WGS sequence"/>
</dbReference>
<comment type="caution">
    <text evidence="1">The sequence shown here is derived from an EMBL/GenBank/DDBJ whole genome shotgun (WGS) entry which is preliminary data.</text>
</comment>
<dbReference type="EMBL" id="MU167384">
    <property type="protein sequence ID" value="KAG0141503.1"/>
    <property type="molecule type" value="Genomic_DNA"/>
</dbReference>
<gene>
    <name evidence="1" type="ORF">CROQUDRAFT_663774</name>
</gene>
<evidence type="ECO:0000313" key="1">
    <source>
        <dbReference type="EMBL" id="KAG0141503.1"/>
    </source>
</evidence>
<name>A0A9P6T8H6_9BASI</name>
<accession>A0A9P6T8H6</accession>
<protein>
    <submittedName>
        <fullName evidence="1">Uncharacterized protein</fullName>
    </submittedName>
</protein>
<dbReference type="OrthoDB" id="2503428at2759"/>
<dbReference type="AlphaFoldDB" id="A0A9P6T8H6"/>
<keyword evidence="2" id="KW-1185">Reference proteome</keyword>
<organism evidence="1 2">
    <name type="scientific">Cronartium quercuum f. sp. fusiforme G11</name>
    <dbReference type="NCBI Taxonomy" id="708437"/>
    <lineage>
        <taxon>Eukaryota</taxon>
        <taxon>Fungi</taxon>
        <taxon>Dikarya</taxon>
        <taxon>Basidiomycota</taxon>
        <taxon>Pucciniomycotina</taxon>
        <taxon>Pucciniomycetes</taxon>
        <taxon>Pucciniales</taxon>
        <taxon>Coleosporiaceae</taxon>
        <taxon>Cronartium</taxon>
    </lineage>
</organism>
<evidence type="ECO:0000313" key="2">
    <source>
        <dbReference type="Proteomes" id="UP000886653"/>
    </source>
</evidence>
<sequence>MYASNKGSLNLVGFAMGIGSVIGQFVSPHLLTPKSLAVASDSPRIEVNCTQAYTTLGSDDAANATAVVCKSADSPKATLCSPQSCYHYSTCHGCRKIVTNENNVEEISDVFYDRVVCEKDYYLANRTTEESMDSICTDKNFDTYICNGHYVGFAHCHNCTEVLDPEDETSLS</sequence>
<proteinExistence type="predicted"/>
<reference evidence="1" key="1">
    <citation type="submission" date="2013-11" db="EMBL/GenBank/DDBJ databases">
        <title>Genome sequence of the fusiform rust pathogen reveals effectors for host alternation and coevolution with pine.</title>
        <authorList>
            <consortium name="DOE Joint Genome Institute"/>
            <person name="Smith K."/>
            <person name="Pendleton A."/>
            <person name="Kubisiak T."/>
            <person name="Anderson C."/>
            <person name="Salamov A."/>
            <person name="Aerts A."/>
            <person name="Riley R."/>
            <person name="Clum A."/>
            <person name="Lindquist E."/>
            <person name="Ence D."/>
            <person name="Campbell M."/>
            <person name="Kronenberg Z."/>
            <person name="Feau N."/>
            <person name="Dhillon B."/>
            <person name="Hamelin R."/>
            <person name="Burleigh J."/>
            <person name="Smith J."/>
            <person name="Yandell M."/>
            <person name="Nelson C."/>
            <person name="Grigoriev I."/>
            <person name="Davis J."/>
        </authorList>
    </citation>
    <scope>NUCLEOTIDE SEQUENCE</scope>
    <source>
        <strain evidence="1">G11</strain>
    </source>
</reference>